<evidence type="ECO:0008006" key="5">
    <source>
        <dbReference type="Google" id="ProtNLM"/>
    </source>
</evidence>
<comment type="similarity">
    <text evidence="1">Belongs to the short-chain dehydrogenases/reductases (SDR) family.</text>
</comment>
<dbReference type="PROSITE" id="PS00061">
    <property type="entry name" value="ADH_SHORT"/>
    <property type="match status" value="1"/>
</dbReference>
<sequence length="172" mass="18039">MNNAGIGAIGSVEDNSDDEWHRVLDVNVIGMARVSRAALPHLRRSEHAVIVNTGSIVAHAGVPDRVLYSASKGAVQSMTAAMAADHVREGIRVCCVNPGTADTPWIRRLLSQADDPDAELKALNARQPTGRMVSADEVAAAIGYLASPLASATTGTVLSVDGGMHGLRVRPR</sequence>
<dbReference type="Gene3D" id="3.40.50.720">
    <property type="entry name" value="NAD(P)-binding Rossmann-like Domain"/>
    <property type="match status" value="1"/>
</dbReference>
<keyword evidence="2" id="KW-0560">Oxidoreductase</keyword>
<dbReference type="InterPro" id="IPR020904">
    <property type="entry name" value="Sc_DH/Rdtase_CS"/>
</dbReference>
<dbReference type="PANTHER" id="PTHR43477:SF1">
    <property type="entry name" value="DIHYDROANTICAPSIN 7-DEHYDROGENASE"/>
    <property type="match status" value="1"/>
</dbReference>
<evidence type="ECO:0000313" key="4">
    <source>
        <dbReference type="Proteomes" id="UP000635606"/>
    </source>
</evidence>
<dbReference type="GO" id="GO:0016491">
    <property type="term" value="F:oxidoreductase activity"/>
    <property type="evidence" value="ECO:0007669"/>
    <property type="project" value="UniProtKB-KW"/>
</dbReference>
<comment type="caution">
    <text evidence="3">The sequence shown here is derived from an EMBL/GenBank/DDBJ whole genome shotgun (WGS) entry which is preliminary data.</text>
</comment>
<dbReference type="Pfam" id="PF13561">
    <property type="entry name" value="adh_short_C2"/>
    <property type="match status" value="1"/>
</dbReference>
<evidence type="ECO:0000313" key="3">
    <source>
        <dbReference type="EMBL" id="GIJ73860.1"/>
    </source>
</evidence>
<dbReference type="InterPro" id="IPR002347">
    <property type="entry name" value="SDR_fam"/>
</dbReference>
<dbReference type="InterPro" id="IPR036291">
    <property type="entry name" value="NAD(P)-bd_dom_sf"/>
</dbReference>
<gene>
    <name evidence="3" type="ORF">Voc01_087770</name>
</gene>
<organism evidence="3 4">
    <name type="scientific">Virgisporangium ochraceum</name>
    <dbReference type="NCBI Taxonomy" id="65505"/>
    <lineage>
        <taxon>Bacteria</taxon>
        <taxon>Bacillati</taxon>
        <taxon>Actinomycetota</taxon>
        <taxon>Actinomycetes</taxon>
        <taxon>Micromonosporales</taxon>
        <taxon>Micromonosporaceae</taxon>
        <taxon>Virgisporangium</taxon>
    </lineage>
</organism>
<dbReference type="CDD" id="cd05233">
    <property type="entry name" value="SDR_c"/>
    <property type="match status" value="1"/>
</dbReference>
<dbReference type="PANTHER" id="PTHR43477">
    <property type="entry name" value="DIHYDROANTICAPSIN 7-DEHYDROGENASE"/>
    <property type="match status" value="1"/>
</dbReference>
<protein>
    <recommendedName>
        <fullName evidence="5">Short-chain dehydrogenase/reductase SDR</fullName>
    </recommendedName>
</protein>
<evidence type="ECO:0000256" key="1">
    <source>
        <dbReference type="ARBA" id="ARBA00006484"/>
    </source>
</evidence>
<dbReference type="SUPFAM" id="SSF51735">
    <property type="entry name" value="NAD(P)-binding Rossmann-fold domains"/>
    <property type="match status" value="1"/>
</dbReference>
<keyword evidence="4" id="KW-1185">Reference proteome</keyword>
<reference evidence="3" key="1">
    <citation type="submission" date="2021-01" db="EMBL/GenBank/DDBJ databases">
        <title>Whole genome shotgun sequence of Virgisporangium ochraceum NBRC 16418.</title>
        <authorList>
            <person name="Komaki H."/>
            <person name="Tamura T."/>
        </authorList>
    </citation>
    <scope>NUCLEOTIDE SEQUENCE</scope>
    <source>
        <strain evidence="3">NBRC 16418</strain>
    </source>
</reference>
<proteinExistence type="inferred from homology"/>
<dbReference type="InterPro" id="IPR051122">
    <property type="entry name" value="SDR_DHRS6-like"/>
</dbReference>
<dbReference type="EMBL" id="BOPH01000126">
    <property type="protein sequence ID" value="GIJ73860.1"/>
    <property type="molecule type" value="Genomic_DNA"/>
</dbReference>
<dbReference type="AlphaFoldDB" id="A0A8J4A4T2"/>
<dbReference type="Proteomes" id="UP000635606">
    <property type="component" value="Unassembled WGS sequence"/>
</dbReference>
<accession>A0A8J4A4T2</accession>
<name>A0A8J4A4T2_9ACTN</name>
<evidence type="ECO:0000256" key="2">
    <source>
        <dbReference type="ARBA" id="ARBA00023002"/>
    </source>
</evidence>
<dbReference type="PRINTS" id="PR00081">
    <property type="entry name" value="GDHRDH"/>
</dbReference>